<dbReference type="SUPFAM" id="SSF51735">
    <property type="entry name" value="NAD(P)-binding Rossmann-fold domains"/>
    <property type="match status" value="1"/>
</dbReference>
<dbReference type="EMBL" id="RZUL01000003">
    <property type="protein sequence ID" value="RVT41022.1"/>
    <property type="molecule type" value="Genomic_DNA"/>
</dbReference>
<evidence type="ECO:0000313" key="4">
    <source>
        <dbReference type="EMBL" id="RVT41022.1"/>
    </source>
</evidence>
<dbReference type="Proteomes" id="UP000282977">
    <property type="component" value="Unassembled WGS sequence"/>
</dbReference>
<gene>
    <name evidence="4" type="ORF">ENE74_11270</name>
</gene>
<evidence type="ECO:0000313" key="5">
    <source>
        <dbReference type="Proteomes" id="UP000282977"/>
    </source>
</evidence>
<accession>A0A437J785</accession>
<dbReference type="OrthoDB" id="5295702at2"/>
<dbReference type="InterPro" id="IPR036291">
    <property type="entry name" value="NAD(P)-bd_dom_sf"/>
</dbReference>
<dbReference type="AlphaFoldDB" id="A0A437J785"/>
<dbReference type="Gene3D" id="3.90.25.10">
    <property type="entry name" value="UDP-galactose 4-epimerase, domain 1"/>
    <property type="match status" value="1"/>
</dbReference>
<organism evidence="4 5">
    <name type="scientific">Sphingobium algorifonticola</name>
    <dbReference type="NCBI Taxonomy" id="2008318"/>
    <lineage>
        <taxon>Bacteria</taxon>
        <taxon>Pseudomonadati</taxon>
        <taxon>Pseudomonadota</taxon>
        <taxon>Alphaproteobacteria</taxon>
        <taxon>Sphingomonadales</taxon>
        <taxon>Sphingomonadaceae</taxon>
        <taxon>Sphingobium</taxon>
    </lineage>
</organism>
<protein>
    <submittedName>
        <fullName evidence="4">NAD-dependent epimerase/dehydratase family protein</fullName>
    </submittedName>
</protein>
<comment type="caution">
    <text evidence="4">The sequence shown here is derived from an EMBL/GenBank/DDBJ whole genome shotgun (WGS) entry which is preliminary data.</text>
</comment>
<dbReference type="Pfam" id="PF01370">
    <property type="entry name" value="Epimerase"/>
    <property type="match status" value="1"/>
</dbReference>
<reference evidence="4 5" key="1">
    <citation type="submission" date="2019-01" db="EMBL/GenBank/DDBJ databases">
        <authorList>
            <person name="Chen W.-M."/>
        </authorList>
    </citation>
    <scope>NUCLEOTIDE SEQUENCE [LARGE SCALE GENOMIC DNA]</scope>
    <source>
        <strain evidence="4 5">TLA-22</strain>
    </source>
</reference>
<dbReference type="Gene3D" id="3.40.50.720">
    <property type="entry name" value="NAD(P)-binding Rossmann-like Domain"/>
    <property type="match status" value="1"/>
</dbReference>
<dbReference type="InterPro" id="IPR001509">
    <property type="entry name" value="Epimerase_deHydtase"/>
</dbReference>
<sequence>MMKTLITGISGFTGHYLSERLQRDGHEVHGIVREHGHAKDVPAHVVHVCDLLDYEALSGIISRVEPDYIVHLAAIAFVGHDDLQEMYLTNIIGTRTLLEVCARQPKIPQKILIASSANVYGKSNSGILNEDALIEPANDYGVTKLAVENIARIFSERLPIIVVRPFNYTGVGQSESFLIPKIIKHVRDRSPIIELGNLDVARDFSDVRSVVDAYARLLNASYAVNGVFNICSSNPVTLRELVALACNVGLHDMQIAINQAFVRVNEVPVLYGDKSRLESVIGPLDVPPLRDTLRWMIEA</sequence>
<dbReference type="RefSeq" id="WP_127691018.1">
    <property type="nucleotide sequence ID" value="NZ_RZUL01000003.1"/>
</dbReference>
<evidence type="ECO:0000259" key="3">
    <source>
        <dbReference type="Pfam" id="PF01370"/>
    </source>
</evidence>
<dbReference type="PANTHER" id="PTHR43000">
    <property type="entry name" value="DTDP-D-GLUCOSE 4,6-DEHYDRATASE-RELATED"/>
    <property type="match status" value="1"/>
</dbReference>
<comment type="similarity">
    <text evidence="2">Belongs to the NAD(P)-dependent epimerase/dehydratase family.</text>
</comment>
<keyword evidence="5" id="KW-1185">Reference proteome</keyword>
<evidence type="ECO:0000256" key="2">
    <source>
        <dbReference type="ARBA" id="ARBA00007637"/>
    </source>
</evidence>
<proteinExistence type="inferred from homology"/>
<name>A0A437J785_9SPHN</name>
<feature type="domain" description="NAD-dependent epimerase/dehydratase" evidence="3">
    <location>
        <begin position="5"/>
        <end position="231"/>
    </location>
</feature>
<evidence type="ECO:0000256" key="1">
    <source>
        <dbReference type="ARBA" id="ARBA00005125"/>
    </source>
</evidence>
<comment type="pathway">
    <text evidence="1">Bacterial outer membrane biogenesis; LPS O-antigen biosynthesis.</text>
</comment>